<feature type="compositionally biased region" description="Polar residues" evidence="3">
    <location>
        <begin position="111"/>
        <end position="121"/>
    </location>
</feature>
<feature type="region of interest" description="Disordered" evidence="3">
    <location>
        <begin position="1"/>
        <end position="67"/>
    </location>
</feature>
<comment type="cofactor">
    <cofactor evidence="1">
        <name>pyridoxal 5'-phosphate</name>
        <dbReference type="ChEBI" id="CHEBI:597326"/>
    </cofactor>
</comment>
<keyword evidence="5" id="KW-1185">Reference proteome</keyword>
<reference evidence="4 5" key="1">
    <citation type="journal article" date="2011" name="Proc. Natl. Acad. Sci. U.S.A.">
        <title>Genome and transcriptome analyses of the mountain pine beetle-fungal symbiont Grosmannia clavigera, a lodgepole pine pathogen.</title>
        <authorList>
            <person name="DiGuistini S."/>
            <person name="Wang Y."/>
            <person name="Liao N.Y."/>
            <person name="Taylor G."/>
            <person name="Tanguay P."/>
            <person name="Feau N."/>
            <person name="Henrissat B."/>
            <person name="Chan S.K."/>
            <person name="Hesse-Orce U."/>
            <person name="Alamouti S.M."/>
            <person name="Tsui C.K.M."/>
            <person name="Docking R.T."/>
            <person name="Levasseur A."/>
            <person name="Haridas S."/>
            <person name="Robertson G."/>
            <person name="Birol I."/>
            <person name="Holt R.A."/>
            <person name="Marra M.A."/>
            <person name="Hamelin R.C."/>
            <person name="Hirst M."/>
            <person name="Jones S.J.M."/>
            <person name="Bohlmann J."/>
            <person name="Breuil C."/>
        </authorList>
    </citation>
    <scope>NUCLEOTIDE SEQUENCE [LARGE SCALE GENOMIC DNA]</scope>
    <source>
        <strain evidence="5">kw1407 / UAMH 11150</strain>
    </source>
</reference>
<evidence type="ECO:0000256" key="3">
    <source>
        <dbReference type="SAM" id="MobiDB-lite"/>
    </source>
</evidence>
<keyword evidence="2" id="KW-0663">Pyridoxal phosphate</keyword>
<dbReference type="STRING" id="655863.F0XR59"/>
<protein>
    <submittedName>
        <fullName evidence="4">Cystathionine gamma-synthase</fullName>
    </submittedName>
</protein>
<dbReference type="Gene3D" id="3.90.1150.10">
    <property type="entry name" value="Aspartate Aminotransferase, domain 1"/>
    <property type="match status" value="1"/>
</dbReference>
<dbReference type="InterPro" id="IPR000277">
    <property type="entry name" value="Cys/Met-Metab_PyrdxlP-dep_enz"/>
</dbReference>
<dbReference type="FunFam" id="3.90.1150.10:FF:000066">
    <property type="entry name" value="Putative cystathionine beta-lyase"/>
    <property type="match status" value="1"/>
</dbReference>
<accession>F0XR59</accession>
<dbReference type="PROSITE" id="PS00868">
    <property type="entry name" value="CYS_MET_METAB_PP"/>
    <property type="match status" value="1"/>
</dbReference>
<dbReference type="InterPro" id="IPR054542">
    <property type="entry name" value="Cys_met_metab_PP"/>
</dbReference>
<dbReference type="InterPro" id="IPR015422">
    <property type="entry name" value="PyrdxlP-dep_Trfase_small"/>
</dbReference>
<dbReference type="FunCoup" id="F0XR59">
    <property type="interactions" value="145"/>
</dbReference>
<feature type="region of interest" description="Disordered" evidence="3">
    <location>
        <begin position="98"/>
        <end position="130"/>
    </location>
</feature>
<evidence type="ECO:0000256" key="2">
    <source>
        <dbReference type="ARBA" id="ARBA00022898"/>
    </source>
</evidence>
<dbReference type="InParanoid" id="F0XR59"/>
<organism evidence="5">
    <name type="scientific">Grosmannia clavigera (strain kw1407 / UAMH 11150)</name>
    <name type="common">Blue stain fungus</name>
    <name type="synonym">Graphiocladiella clavigera</name>
    <dbReference type="NCBI Taxonomy" id="655863"/>
    <lineage>
        <taxon>Eukaryota</taxon>
        <taxon>Fungi</taxon>
        <taxon>Dikarya</taxon>
        <taxon>Ascomycota</taxon>
        <taxon>Pezizomycotina</taxon>
        <taxon>Sordariomycetes</taxon>
        <taxon>Sordariomycetidae</taxon>
        <taxon>Ophiostomatales</taxon>
        <taxon>Ophiostomataceae</taxon>
        <taxon>Leptographium</taxon>
    </lineage>
</organism>
<dbReference type="PANTHER" id="PTHR11808:SF35">
    <property type="entry name" value="CYSTATHIONINE GAMMA-SYNTHASE (AFU_ORTHOLOGUE AFUA_7G01590)"/>
    <property type="match status" value="1"/>
</dbReference>
<dbReference type="GO" id="GO:0030170">
    <property type="term" value="F:pyridoxal phosphate binding"/>
    <property type="evidence" value="ECO:0007669"/>
    <property type="project" value="InterPro"/>
</dbReference>
<dbReference type="InterPro" id="IPR015424">
    <property type="entry name" value="PyrdxlP-dep_Trfase"/>
</dbReference>
<dbReference type="eggNOG" id="KOG0053">
    <property type="taxonomic scope" value="Eukaryota"/>
</dbReference>
<dbReference type="PANTHER" id="PTHR11808">
    <property type="entry name" value="TRANS-SULFURATION ENZYME FAMILY MEMBER"/>
    <property type="match status" value="1"/>
</dbReference>
<dbReference type="GO" id="GO:0019346">
    <property type="term" value="P:transsulfuration"/>
    <property type="evidence" value="ECO:0007669"/>
    <property type="project" value="InterPro"/>
</dbReference>
<dbReference type="GO" id="GO:0016846">
    <property type="term" value="F:carbon-sulfur lyase activity"/>
    <property type="evidence" value="ECO:0007669"/>
    <property type="project" value="TreeGrafter"/>
</dbReference>
<feature type="region of interest" description="Disordered" evidence="3">
    <location>
        <begin position="156"/>
        <end position="182"/>
    </location>
</feature>
<dbReference type="OrthoDB" id="3512640at2759"/>
<feature type="compositionally biased region" description="Low complexity" evidence="3">
    <location>
        <begin position="167"/>
        <end position="176"/>
    </location>
</feature>
<dbReference type="FunFam" id="3.40.640.10:FF:000072">
    <property type="entry name" value="Putative cystathionine beta-lyase"/>
    <property type="match status" value="1"/>
</dbReference>
<dbReference type="EMBL" id="GL629807">
    <property type="protein sequence ID" value="EFW99788.1"/>
    <property type="molecule type" value="Genomic_DNA"/>
</dbReference>
<dbReference type="RefSeq" id="XP_014169203.1">
    <property type="nucleotide sequence ID" value="XM_014313728.1"/>
</dbReference>
<dbReference type="GO" id="GO:0005737">
    <property type="term" value="C:cytoplasm"/>
    <property type="evidence" value="ECO:0007669"/>
    <property type="project" value="TreeGrafter"/>
</dbReference>
<feature type="compositionally biased region" description="Basic and acidic residues" evidence="3">
    <location>
        <begin position="19"/>
        <end position="35"/>
    </location>
</feature>
<sequence>MPTRHPSSRPFLAAEDEDGRPRFADDLLQAAKERPQTTLSERVDPAGYMSSSTWSIGSRHGPDTGEYEMSAESTCQYVNDRTTNMALILTAFLQLSPTSDDASRPHGLRSRASTDTRSGGPSENEPFFLSRGSLDSFRRSFDIRATLPNLSARVQGTAPAQADGIESRSNSNNNKRAASRCHDGWSQARTEWSPWCRDGQPDTTLRPDSHRSEPFFFVPHYDKMAGNPTDAGVPPEGPGHLAAVFEPYQLSLASRAMHADDYINSHRAVAPPMHLSTTFRYSNDPDVLSHWDNTDPNAPFDSHIYSRDSAPNATRLEAILSNVLGGPALTYGSGLAAFHAMMVLLNPRRVAIGGGYHGCHGVLALLGKLTGLQQLELEDEADLAKLQAGDVIHVETPLNPTGEARDLARYAALARARGCYLTVDATFAPPPLLEPFRWGADVVMHSGTKYFGGHSDLLCGVLAVHPRHVVEGAPVPATASGAKTWIQALRDERLVLGSVMGNLESWLGVRSLRTLELRVLRQSASAGSLVAWLAAEQAKPAASASVVSRLVERVIHASLQPEAAQPDSWLRQQMPRGFGPVFSIVLRDETLARRLPSKLQLFHHATSLGGVESLIEWRAMTDSTVDRRLLRISVGVEAWEDLRTDLQRGFAELEAESK</sequence>
<proteinExistence type="predicted"/>
<dbReference type="InterPro" id="IPR015421">
    <property type="entry name" value="PyrdxlP-dep_Trfase_major"/>
</dbReference>
<dbReference type="Gene3D" id="3.40.640.10">
    <property type="entry name" value="Type I PLP-dependent aspartate aminotransferase-like (Major domain)"/>
    <property type="match status" value="1"/>
</dbReference>
<dbReference type="Pfam" id="PF01053">
    <property type="entry name" value="Cys_Met_Meta_PP"/>
    <property type="match status" value="1"/>
</dbReference>
<gene>
    <name evidence="4" type="ORF">CMQ_106</name>
</gene>
<evidence type="ECO:0000256" key="1">
    <source>
        <dbReference type="ARBA" id="ARBA00001933"/>
    </source>
</evidence>
<dbReference type="SUPFAM" id="SSF53383">
    <property type="entry name" value="PLP-dependent transferases"/>
    <property type="match status" value="1"/>
</dbReference>
<evidence type="ECO:0000313" key="5">
    <source>
        <dbReference type="Proteomes" id="UP000007796"/>
    </source>
</evidence>
<dbReference type="GeneID" id="25973896"/>
<evidence type="ECO:0000313" key="4">
    <source>
        <dbReference type="EMBL" id="EFW99788.1"/>
    </source>
</evidence>
<dbReference type="HOGENOM" id="CLU_416809_0_0_1"/>
<dbReference type="AlphaFoldDB" id="F0XR59"/>
<name>F0XR59_GROCL</name>
<dbReference type="Proteomes" id="UP000007796">
    <property type="component" value="Unassembled WGS sequence"/>
</dbReference>